<dbReference type="GO" id="GO:0005634">
    <property type="term" value="C:nucleus"/>
    <property type="evidence" value="ECO:0007669"/>
    <property type="project" value="TreeGrafter"/>
</dbReference>
<accession>A0A6C0IVX7</accession>
<dbReference type="SUPFAM" id="SSF52540">
    <property type="entry name" value="P-loop containing nucleoside triphosphate hydrolases"/>
    <property type="match status" value="1"/>
</dbReference>
<dbReference type="InterPro" id="IPR050238">
    <property type="entry name" value="DNA_Rep/Repair_Clamp_Loader"/>
</dbReference>
<dbReference type="PANTHER" id="PTHR11669">
    <property type="entry name" value="REPLICATION FACTOR C / DNA POLYMERASE III GAMMA-TAU SUBUNIT"/>
    <property type="match status" value="1"/>
</dbReference>
<proteinExistence type="predicted"/>
<protein>
    <recommendedName>
        <fullName evidence="3">AAA+ ATPase domain-containing protein</fullName>
    </recommendedName>
</protein>
<sequence>MFLVDKYQKNSNYITCHQDIIEKLIDTFDSHQKIYKDSKDLLKKNKSEFRKIIKELETKSWRYSNLQHLVLYGPKGCGKEYVVDNLLKKIYGNIETKEIEYTISGYSNSKEKVMINQSRYHIIIEPNNNGFDKYLIQEIIQEYAKTENLTIFKYKKLFKVVIINKIDNLSYSAQASLRRTMEKYADTCKFIFICDQLSKIIEPLRSRCLLIRVPLPNNLQIIETLTDISMNENMKLDKEDYKYILDNCESKVNNTIWLLEMKKYGVPNIHSWKIVIDDLTSLILTDEEITLKFIGNFVKAVREKFYILFITNIYVKNILTCLMTNLIDKLGNIYLKYNVINIISKYELRISSGTRHIVHFEAMCLEILSFLNKTKGITNYSKLTTNKQVEYII</sequence>
<dbReference type="GO" id="GO:0003689">
    <property type="term" value="F:DNA clamp loader activity"/>
    <property type="evidence" value="ECO:0007669"/>
    <property type="project" value="TreeGrafter"/>
</dbReference>
<dbReference type="EMBL" id="MN740259">
    <property type="protein sequence ID" value="QHT96566.1"/>
    <property type="molecule type" value="Genomic_DNA"/>
</dbReference>
<name>A0A6C0IVX7_9ZZZZ</name>
<dbReference type="GO" id="GO:0003677">
    <property type="term" value="F:DNA binding"/>
    <property type="evidence" value="ECO:0007669"/>
    <property type="project" value="InterPro"/>
</dbReference>
<dbReference type="PANTHER" id="PTHR11669:SF1">
    <property type="entry name" value="REPLICATION FACTOR C SUBUNIT 3"/>
    <property type="match status" value="1"/>
</dbReference>
<dbReference type="AlphaFoldDB" id="A0A6C0IVX7"/>
<dbReference type="InterPro" id="IPR008921">
    <property type="entry name" value="DNA_pol3_clamp-load_cplx_C"/>
</dbReference>
<reference evidence="2" key="1">
    <citation type="journal article" date="2020" name="Nature">
        <title>Giant virus diversity and host interactions through global metagenomics.</title>
        <authorList>
            <person name="Schulz F."/>
            <person name="Roux S."/>
            <person name="Paez-Espino D."/>
            <person name="Jungbluth S."/>
            <person name="Walsh D.A."/>
            <person name="Denef V.J."/>
            <person name="McMahon K.D."/>
            <person name="Konstantinidis K.T."/>
            <person name="Eloe-Fadrosh E.A."/>
            <person name="Kyrpides N.C."/>
            <person name="Woyke T."/>
        </authorList>
    </citation>
    <scope>NUCLEOTIDE SEQUENCE</scope>
    <source>
        <strain evidence="2">GVMAG-M-3300024302-11</strain>
    </source>
</reference>
<organism evidence="2">
    <name type="scientific">viral metagenome</name>
    <dbReference type="NCBI Taxonomy" id="1070528"/>
    <lineage>
        <taxon>unclassified sequences</taxon>
        <taxon>metagenomes</taxon>
        <taxon>organismal metagenomes</taxon>
    </lineage>
</organism>
<dbReference type="SUPFAM" id="SSF48019">
    <property type="entry name" value="post-AAA+ oligomerization domain-like"/>
    <property type="match status" value="1"/>
</dbReference>
<dbReference type="GO" id="GO:0005663">
    <property type="term" value="C:DNA replication factor C complex"/>
    <property type="evidence" value="ECO:0007669"/>
    <property type="project" value="TreeGrafter"/>
</dbReference>
<evidence type="ECO:0008006" key="3">
    <source>
        <dbReference type="Google" id="ProtNLM"/>
    </source>
</evidence>
<dbReference type="Pfam" id="PF13177">
    <property type="entry name" value="DNA_pol3_delta2"/>
    <property type="match status" value="1"/>
</dbReference>
<keyword evidence="1" id="KW-0235">DNA replication</keyword>
<evidence type="ECO:0000313" key="2">
    <source>
        <dbReference type="EMBL" id="QHT96566.1"/>
    </source>
</evidence>
<dbReference type="Gene3D" id="3.40.50.300">
    <property type="entry name" value="P-loop containing nucleotide triphosphate hydrolases"/>
    <property type="match status" value="1"/>
</dbReference>
<dbReference type="Gene3D" id="1.20.272.10">
    <property type="match status" value="1"/>
</dbReference>
<dbReference type="InterPro" id="IPR027417">
    <property type="entry name" value="P-loop_NTPase"/>
</dbReference>
<dbReference type="GO" id="GO:0006261">
    <property type="term" value="P:DNA-templated DNA replication"/>
    <property type="evidence" value="ECO:0007669"/>
    <property type="project" value="TreeGrafter"/>
</dbReference>
<evidence type="ECO:0000256" key="1">
    <source>
        <dbReference type="ARBA" id="ARBA00022705"/>
    </source>
</evidence>
<dbReference type="GO" id="GO:0006281">
    <property type="term" value="P:DNA repair"/>
    <property type="evidence" value="ECO:0007669"/>
    <property type="project" value="TreeGrafter"/>
</dbReference>